<evidence type="ECO:0000259" key="1">
    <source>
        <dbReference type="PROSITE" id="PS50181"/>
    </source>
</evidence>
<accession>A0A4P6XSF9</accession>
<dbReference type="Pfam" id="PF12937">
    <property type="entry name" value="F-box-like"/>
    <property type="match status" value="1"/>
</dbReference>
<dbReference type="InterPro" id="IPR036047">
    <property type="entry name" value="F-box-like_dom_sf"/>
</dbReference>
<dbReference type="PROSITE" id="PS50181">
    <property type="entry name" value="FBOX"/>
    <property type="match status" value="1"/>
</dbReference>
<dbReference type="STRING" id="2163413.A0A4P6XSF9"/>
<dbReference type="AlphaFoldDB" id="A0A4P6XSF9"/>
<evidence type="ECO:0000313" key="3">
    <source>
        <dbReference type="Proteomes" id="UP000292447"/>
    </source>
</evidence>
<proteinExistence type="predicted"/>
<name>A0A4P6XSF9_9ASCO</name>
<dbReference type="Gene3D" id="3.80.10.10">
    <property type="entry name" value="Ribonuclease Inhibitor"/>
    <property type="match status" value="1"/>
</dbReference>
<sequence>MAITLVDLPSEILELIFAYATRKDVKNLALTCHRYRQRLISYIMRQLHVTWTQILELQSLKSEVGPDLLARFCCELIHITTPDAYNEYQQNTFGELLNAETFPNLKAVAIASASLSHWLKYNKCTHIRSLNLINAQVTQSRKTFCLSHLDNFTNLHVLTLHKFHFDWNAEEMPSTAISELNLHDCTWQYPFNLALFNLQDSLRTLAITYSHNNSFVLQERFIEFLKAPFPGHLASLRRLSIGFDNYTENKKLLTLTILATFIETFSNLHHLHLYGWYTTEAYVKVILANFTFNFPIDVDVDIERQNQHNELKHHVIRWKRRLYDMR</sequence>
<organism evidence="2 3">
    <name type="scientific">Metschnikowia aff. pulcherrima</name>
    <dbReference type="NCBI Taxonomy" id="2163413"/>
    <lineage>
        <taxon>Eukaryota</taxon>
        <taxon>Fungi</taxon>
        <taxon>Dikarya</taxon>
        <taxon>Ascomycota</taxon>
        <taxon>Saccharomycotina</taxon>
        <taxon>Pichiomycetes</taxon>
        <taxon>Metschnikowiaceae</taxon>
        <taxon>Metschnikowia</taxon>
    </lineage>
</organism>
<protein>
    <submittedName>
        <fullName evidence="2">F-box domain-containing protein</fullName>
    </submittedName>
</protein>
<evidence type="ECO:0000313" key="2">
    <source>
        <dbReference type="EMBL" id="QBM89316.1"/>
    </source>
</evidence>
<keyword evidence="3" id="KW-1185">Reference proteome</keyword>
<dbReference type="SUPFAM" id="SSF52047">
    <property type="entry name" value="RNI-like"/>
    <property type="match status" value="1"/>
</dbReference>
<dbReference type="SUPFAM" id="SSF81383">
    <property type="entry name" value="F-box domain"/>
    <property type="match status" value="1"/>
</dbReference>
<dbReference type="InterPro" id="IPR001810">
    <property type="entry name" value="F-box_dom"/>
</dbReference>
<reference evidence="3" key="1">
    <citation type="submission" date="2019-03" db="EMBL/GenBank/DDBJ databases">
        <title>Snf2 controls pulcherriminic acid biosynthesis and connects pigmentation and antifungal activity of the yeast Metschnikowia pulcherrima.</title>
        <authorList>
            <person name="Gore-Lloyd D."/>
            <person name="Sumann I."/>
            <person name="Brachmann A.O."/>
            <person name="Schneeberger K."/>
            <person name="Ortiz-Merino R.A."/>
            <person name="Moreno-Beltran M."/>
            <person name="Schlaefli M."/>
            <person name="Kirner P."/>
            <person name="Santos Kron A."/>
            <person name="Wolfe K.H."/>
            <person name="Piel J."/>
            <person name="Ahrens C.H."/>
            <person name="Henk D."/>
            <person name="Freimoser F.M."/>
        </authorList>
    </citation>
    <scope>NUCLEOTIDE SEQUENCE [LARGE SCALE GENOMIC DNA]</scope>
    <source>
        <strain evidence="3">APC 1.2</strain>
    </source>
</reference>
<dbReference type="Proteomes" id="UP000292447">
    <property type="component" value="Chromosome IV"/>
</dbReference>
<dbReference type="EMBL" id="CP034459">
    <property type="protein sequence ID" value="QBM89316.1"/>
    <property type="molecule type" value="Genomic_DNA"/>
</dbReference>
<feature type="domain" description="F-box" evidence="1">
    <location>
        <begin position="2"/>
        <end position="54"/>
    </location>
</feature>
<dbReference type="InterPro" id="IPR032675">
    <property type="entry name" value="LRR_dom_sf"/>
</dbReference>
<gene>
    <name evidence="2" type="primary">MPUL0D03860</name>
    <name evidence="2" type="ORF">METSCH_D03860</name>
</gene>
<dbReference type="CDD" id="cd09917">
    <property type="entry name" value="F-box_SF"/>
    <property type="match status" value="1"/>
</dbReference>